<accession>A0A7D3R0Y6</accession>
<sequence length="182" mass="21706">MSEITDYIKKNLGTETNFVDAFCDTLYGNEFIDFENVKEWIGYKKKDTVYNILVNGKYDFVNGTDYKIEKIKKEGICKPINEIYMTIDTIKCICLLCPTEKGQQFRKYYIEMEKLFRQYVSTTIQNKLTNPIPELNKYDFDINKYMKKEVLYLIFIKDDIYKFGVTADIKKRLTNHTNQLNY</sequence>
<dbReference type="EMBL" id="MT418680">
    <property type="protein sequence ID" value="QKF94061.1"/>
    <property type="molecule type" value="Genomic_DNA"/>
</dbReference>
<keyword evidence="2" id="KW-1185">Reference proteome</keyword>
<gene>
    <name evidence="1" type="ORF">Fadolivirus_1_603</name>
</gene>
<proteinExistence type="predicted"/>
<dbReference type="Proteomes" id="UP001162001">
    <property type="component" value="Segment"/>
</dbReference>
<name>A0A7D3R0Y6_9VIRU</name>
<evidence type="ECO:0000313" key="1">
    <source>
        <dbReference type="EMBL" id="QKF94061.1"/>
    </source>
</evidence>
<reference evidence="1 2" key="1">
    <citation type="submission" date="2020-04" db="EMBL/GenBank/DDBJ databases">
        <title>Advantages and limits of metagenomic assembly and binning of a giant virus.</title>
        <authorList>
            <person name="Schulz F."/>
            <person name="Andreani J."/>
            <person name="Francis R."/>
            <person name="Boudjemaa H."/>
            <person name="Bou Khalil J.Y."/>
            <person name="Lee J."/>
            <person name="La Scola B."/>
            <person name="Woyke T."/>
        </authorList>
    </citation>
    <scope>NUCLEOTIDE SEQUENCE [LARGE SCALE GENOMIC DNA]</scope>
    <source>
        <strain evidence="1 2">FV1/VV64</strain>
    </source>
</reference>
<organism evidence="1 2">
    <name type="scientific">Fadolivirus FV1/VV64</name>
    <dbReference type="NCBI Taxonomy" id="3070911"/>
    <lineage>
        <taxon>Viruses</taxon>
        <taxon>Varidnaviria</taxon>
        <taxon>Bamfordvirae</taxon>
        <taxon>Nucleocytoviricota</taxon>
        <taxon>Megaviricetes</taxon>
        <taxon>Imitervirales</taxon>
        <taxon>Mimiviridae</taxon>
        <taxon>Klosneuvirinae</taxon>
        <taxon>Fadolivirus</taxon>
        <taxon>Fadolivirus algeromassiliense</taxon>
    </lineage>
</organism>
<evidence type="ECO:0000313" key="2">
    <source>
        <dbReference type="Proteomes" id="UP001162001"/>
    </source>
</evidence>
<protein>
    <submittedName>
        <fullName evidence="1">Phage anti-repressor protein</fullName>
    </submittedName>
</protein>